<protein>
    <submittedName>
        <fullName evidence="2">Uncharacterized protein</fullName>
    </submittedName>
</protein>
<feature type="compositionally biased region" description="Gly residues" evidence="1">
    <location>
        <begin position="808"/>
        <end position="824"/>
    </location>
</feature>
<evidence type="ECO:0000256" key="1">
    <source>
        <dbReference type="SAM" id="MobiDB-lite"/>
    </source>
</evidence>
<dbReference type="InterPro" id="IPR002347">
    <property type="entry name" value="SDR_fam"/>
</dbReference>
<feature type="compositionally biased region" description="Basic and acidic residues" evidence="1">
    <location>
        <begin position="84"/>
        <end position="105"/>
    </location>
</feature>
<keyword evidence="3" id="KW-1185">Reference proteome</keyword>
<dbReference type="EMBL" id="CAXAMN010007047">
    <property type="protein sequence ID" value="CAK9020155.1"/>
    <property type="molecule type" value="Genomic_DNA"/>
</dbReference>
<feature type="region of interest" description="Disordered" evidence="1">
    <location>
        <begin position="788"/>
        <end position="851"/>
    </location>
</feature>
<gene>
    <name evidence="2" type="ORF">CCMP2556_LOCUS13951</name>
</gene>
<accession>A0ABP0K096</accession>
<comment type="caution">
    <text evidence="2">The sequence shown here is derived from an EMBL/GenBank/DDBJ whole genome shotgun (WGS) entry which is preliminary data.</text>
</comment>
<dbReference type="PANTHER" id="PTHR43544">
    <property type="entry name" value="SHORT-CHAIN DEHYDROGENASE/REDUCTASE"/>
    <property type="match status" value="1"/>
</dbReference>
<evidence type="ECO:0000313" key="2">
    <source>
        <dbReference type="EMBL" id="CAK9020155.1"/>
    </source>
</evidence>
<evidence type="ECO:0000313" key="3">
    <source>
        <dbReference type="Proteomes" id="UP001642484"/>
    </source>
</evidence>
<feature type="region of interest" description="Disordered" evidence="1">
    <location>
        <begin position="132"/>
        <end position="151"/>
    </location>
</feature>
<dbReference type="SUPFAM" id="SSF50249">
    <property type="entry name" value="Nucleic acid-binding proteins"/>
    <property type="match status" value="1"/>
</dbReference>
<organism evidence="2 3">
    <name type="scientific">Durusdinium trenchii</name>
    <dbReference type="NCBI Taxonomy" id="1381693"/>
    <lineage>
        <taxon>Eukaryota</taxon>
        <taxon>Sar</taxon>
        <taxon>Alveolata</taxon>
        <taxon>Dinophyceae</taxon>
        <taxon>Suessiales</taxon>
        <taxon>Symbiodiniaceae</taxon>
        <taxon>Durusdinium</taxon>
    </lineage>
</organism>
<sequence>MGEEEAAEEATAPGESVDFSALTAAGVSREELSTVVSVLSRLHEAEQAGLLEPKEKCLRPLRKILARHFRHSFGHLPQQDELDDKERKKFEKQQKRERKQRQLDADKRWKENAELRASRLAKLNQLEEAEGEGQGCLRIPDGPAESEGHEGYKANYEDAERAESEYHRQQACYICKVRFSQRHHFYSHLCPACASLNFEKRHRTEDMTGRVCFVTGARVKIGFQVALKFLRMGARVLITSRFPHDARRRYLGEADSGAWVSRLTVIGADFRFLGGVEAMCRELCLQETYLDVIVNNAAQTIRRPAAYYAHLMEGEGAPKLAMADSTQLTPHVTNVIHATDFPQHGDASSSAALSQLTVLSEDRMKTEEVAMPFGQRDVHGQQIDCRSRNSWLLKLGEVETPEAAEVFCINTLAPFIINSALRPLLDRSPHPDRYIVNVSAMEGKFYRYKQPTHPHTNMAKAALNMMTRTCAEDLAVSGIYMNSVDTGWINDENPLFTAQRIAEDHNFQTPIDEIDAAARIVDPVLTGLEVLRTQRKHVDGGHDPLPRAKRGAMAGGGDGDCPPYGWFLKDYMQTELRQLEQLEQLPEDLGPASAFYIGTIKIADHAKNFSMIQCPETGLSQDVYVHCSIASPQAFALGDFVAFTFNMGAKGPQAENIFKLVGFLPPGKPPHFPENRGSISRILPNGNGFIQCPEISTAYGRDAYIHGTVVQQCGLNVGDVIAFEIHVNKDGNPQASAPCWQQVGFAGGQAAGQASGQAPSWALQAQPAVAPTPGTGMMPIGGLPKLTLSKGGTVRAGPPGQASVAPGPKGGGGGCGKGGKGAAKGSGKKGSGKNSMPAAWQTPGQIRGGDSWKAKASLNKIDEIEIDWVPDDFHVGRVSLVDLEKNVSMVRCPVSNLPRDVYVHQSVAEPSALALNDVACFKIHMNRNGLPQASAPLWKRVGVDVSDSNVRFGEFQGLVMRPSEDGPFSVDCSDVTLLHGRDATMTEETVNLSGLVEGNLICFDVSVNQNGDPEVLPPCWICCSSERWVRDLVGRDPMEDALLLEGADDATQELADDV</sequence>
<dbReference type="Pfam" id="PF13561">
    <property type="entry name" value="adh_short_C2"/>
    <property type="match status" value="1"/>
</dbReference>
<dbReference type="Gene3D" id="3.40.50.720">
    <property type="entry name" value="NAD(P)-binding Rossmann-like Domain"/>
    <property type="match status" value="1"/>
</dbReference>
<dbReference type="InterPro" id="IPR051468">
    <property type="entry name" value="Fungal_SecMetab_SDRs"/>
</dbReference>
<feature type="region of interest" description="Disordered" evidence="1">
    <location>
        <begin position="78"/>
        <end position="105"/>
    </location>
</feature>
<dbReference type="InterPro" id="IPR012340">
    <property type="entry name" value="NA-bd_OB-fold"/>
</dbReference>
<dbReference type="InterPro" id="IPR036291">
    <property type="entry name" value="NAD(P)-bd_dom_sf"/>
</dbReference>
<dbReference type="Gene3D" id="2.40.50.140">
    <property type="entry name" value="Nucleic acid-binding proteins"/>
    <property type="match status" value="1"/>
</dbReference>
<dbReference type="Proteomes" id="UP001642484">
    <property type="component" value="Unassembled WGS sequence"/>
</dbReference>
<reference evidence="2 3" key="1">
    <citation type="submission" date="2024-02" db="EMBL/GenBank/DDBJ databases">
        <authorList>
            <person name="Chen Y."/>
            <person name="Shah S."/>
            <person name="Dougan E. K."/>
            <person name="Thang M."/>
            <person name="Chan C."/>
        </authorList>
    </citation>
    <scope>NUCLEOTIDE SEQUENCE [LARGE SCALE GENOMIC DNA]</scope>
</reference>
<dbReference type="CDD" id="cd05233">
    <property type="entry name" value="SDR_c"/>
    <property type="match status" value="1"/>
</dbReference>
<dbReference type="PANTHER" id="PTHR43544:SF2">
    <property type="entry name" value="OXIDOREDUCTASE"/>
    <property type="match status" value="1"/>
</dbReference>
<proteinExistence type="predicted"/>
<name>A0ABP0K096_9DINO</name>
<dbReference type="SUPFAM" id="SSF51735">
    <property type="entry name" value="NAD(P)-binding Rossmann-fold domains"/>
    <property type="match status" value="1"/>
</dbReference>